<dbReference type="EMBL" id="WHUW01000017">
    <property type="protein sequence ID" value="KAF8438006.1"/>
    <property type="molecule type" value="Genomic_DNA"/>
</dbReference>
<evidence type="ECO:0000259" key="9">
    <source>
        <dbReference type="PROSITE" id="PS50048"/>
    </source>
</evidence>
<organism evidence="10 11">
    <name type="scientific">Boletus edulis BED1</name>
    <dbReference type="NCBI Taxonomy" id="1328754"/>
    <lineage>
        <taxon>Eukaryota</taxon>
        <taxon>Fungi</taxon>
        <taxon>Dikarya</taxon>
        <taxon>Basidiomycota</taxon>
        <taxon>Agaricomycotina</taxon>
        <taxon>Agaricomycetes</taxon>
        <taxon>Agaricomycetidae</taxon>
        <taxon>Boletales</taxon>
        <taxon>Boletineae</taxon>
        <taxon>Boletaceae</taxon>
        <taxon>Boletoideae</taxon>
        <taxon>Boletus</taxon>
    </lineage>
</organism>
<evidence type="ECO:0000256" key="2">
    <source>
        <dbReference type="ARBA" id="ARBA00022833"/>
    </source>
</evidence>
<accession>A0AAD4BS51</accession>
<keyword evidence="3" id="KW-0805">Transcription regulation</keyword>
<name>A0AAD4BS51_BOLED</name>
<keyword evidence="6" id="KW-0539">Nucleus</keyword>
<reference evidence="10" key="1">
    <citation type="submission" date="2019-10" db="EMBL/GenBank/DDBJ databases">
        <authorList>
            <consortium name="DOE Joint Genome Institute"/>
            <person name="Kuo A."/>
            <person name="Miyauchi S."/>
            <person name="Kiss E."/>
            <person name="Drula E."/>
            <person name="Kohler A."/>
            <person name="Sanchez-Garcia M."/>
            <person name="Andreopoulos B."/>
            <person name="Barry K.W."/>
            <person name="Bonito G."/>
            <person name="Buee M."/>
            <person name="Carver A."/>
            <person name="Chen C."/>
            <person name="Cichocki N."/>
            <person name="Clum A."/>
            <person name="Culley D."/>
            <person name="Crous P.W."/>
            <person name="Fauchery L."/>
            <person name="Girlanda M."/>
            <person name="Hayes R."/>
            <person name="Keri Z."/>
            <person name="LaButti K."/>
            <person name="Lipzen A."/>
            <person name="Lombard V."/>
            <person name="Magnuson J."/>
            <person name="Maillard F."/>
            <person name="Morin E."/>
            <person name="Murat C."/>
            <person name="Nolan M."/>
            <person name="Ohm R."/>
            <person name="Pangilinan J."/>
            <person name="Pereira M."/>
            <person name="Perotto S."/>
            <person name="Peter M."/>
            <person name="Riley R."/>
            <person name="Sitrit Y."/>
            <person name="Stielow B."/>
            <person name="Szollosi G."/>
            <person name="Zifcakova L."/>
            <person name="Stursova M."/>
            <person name="Spatafora J.W."/>
            <person name="Tedersoo L."/>
            <person name="Vaario L.-M."/>
            <person name="Yamada A."/>
            <person name="Yan M."/>
            <person name="Wang P."/>
            <person name="Xu J."/>
            <person name="Bruns T."/>
            <person name="Baldrian P."/>
            <person name="Vilgalys R."/>
            <person name="Henrissat B."/>
            <person name="Grigoriev I.V."/>
            <person name="Hibbett D."/>
            <person name="Nagy L.G."/>
            <person name="Martin F.M."/>
        </authorList>
    </citation>
    <scope>NUCLEOTIDE SEQUENCE</scope>
    <source>
        <strain evidence="10">BED1</strain>
    </source>
</reference>
<dbReference type="PROSITE" id="PS50048">
    <property type="entry name" value="ZN2_CY6_FUNGAL_2"/>
    <property type="match status" value="1"/>
</dbReference>
<dbReference type="InterPro" id="IPR036864">
    <property type="entry name" value="Zn2-C6_fun-type_DNA-bd_sf"/>
</dbReference>
<feature type="region of interest" description="Disordered" evidence="8">
    <location>
        <begin position="148"/>
        <end position="175"/>
    </location>
</feature>
<comment type="caution">
    <text evidence="10">The sequence shown here is derived from an EMBL/GenBank/DDBJ whole genome shotgun (WGS) entry which is preliminary data.</text>
</comment>
<feature type="domain" description="Zn(2)-C6 fungal-type" evidence="9">
    <location>
        <begin position="109"/>
        <end position="140"/>
    </location>
</feature>
<keyword evidence="11" id="KW-1185">Reference proteome</keyword>
<evidence type="ECO:0000313" key="10">
    <source>
        <dbReference type="EMBL" id="KAF8438006.1"/>
    </source>
</evidence>
<evidence type="ECO:0000256" key="6">
    <source>
        <dbReference type="ARBA" id="ARBA00023242"/>
    </source>
</evidence>
<dbReference type="GO" id="GO:0008270">
    <property type="term" value="F:zinc ion binding"/>
    <property type="evidence" value="ECO:0007669"/>
    <property type="project" value="InterPro"/>
</dbReference>
<keyword evidence="5" id="KW-0804">Transcription</keyword>
<feature type="compositionally biased region" description="Low complexity" evidence="8">
    <location>
        <begin position="65"/>
        <end position="74"/>
    </location>
</feature>
<dbReference type="PANTHER" id="PTHR47659">
    <property type="entry name" value="ZN(II)2CYS6 TRANSCRIPTION FACTOR (EUROFUNG)-RELATED"/>
    <property type="match status" value="1"/>
</dbReference>
<proteinExistence type="predicted"/>
<dbReference type="InterPro" id="IPR050335">
    <property type="entry name" value="ERT1_acuK_gluconeogen_tf"/>
</dbReference>
<dbReference type="GO" id="GO:0000981">
    <property type="term" value="F:DNA-binding transcription factor activity, RNA polymerase II-specific"/>
    <property type="evidence" value="ECO:0007669"/>
    <property type="project" value="InterPro"/>
</dbReference>
<evidence type="ECO:0000313" key="11">
    <source>
        <dbReference type="Proteomes" id="UP001194468"/>
    </source>
</evidence>
<dbReference type="AlphaFoldDB" id="A0AAD4BS51"/>
<dbReference type="InterPro" id="IPR001138">
    <property type="entry name" value="Zn2Cys6_DnaBD"/>
</dbReference>
<evidence type="ECO:0000256" key="1">
    <source>
        <dbReference type="ARBA" id="ARBA00022723"/>
    </source>
</evidence>
<evidence type="ECO:0000256" key="3">
    <source>
        <dbReference type="ARBA" id="ARBA00023015"/>
    </source>
</evidence>
<evidence type="ECO:0000256" key="5">
    <source>
        <dbReference type="ARBA" id="ARBA00023163"/>
    </source>
</evidence>
<dbReference type="PANTHER" id="PTHR47659:SF7">
    <property type="entry name" value="FUNGAL TRANSCRIPTIONAL REGULATORY PROTEIN, N-TERMINAL DOMAIN-CONTAINING PROTEIN"/>
    <property type="match status" value="1"/>
</dbReference>
<protein>
    <recommendedName>
        <fullName evidence="7">Transcription activator of gluconeogenesis ERT1</fullName>
    </recommendedName>
</protein>
<keyword evidence="1" id="KW-0479">Metal-binding</keyword>
<evidence type="ECO:0000256" key="4">
    <source>
        <dbReference type="ARBA" id="ARBA00023125"/>
    </source>
</evidence>
<dbReference type="Proteomes" id="UP001194468">
    <property type="component" value="Unassembled WGS sequence"/>
</dbReference>
<dbReference type="GO" id="GO:0003677">
    <property type="term" value="F:DNA binding"/>
    <property type="evidence" value="ECO:0007669"/>
    <property type="project" value="UniProtKB-KW"/>
</dbReference>
<feature type="region of interest" description="Disordered" evidence="8">
    <location>
        <begin position="40"/>
        <end position="99"/>
    </location>
</feature>
<feature type="compositionally biased region" description="Basic residues" evidence="8">
    <location>
        <begin position="149"/>
        <end position="160"/>
    </location>
</feature>
<dbReference type="Gene3D" id="4.10.240.10">
    <property type="entry name" value="Zn(2)-C6 fungal-type DNA-binding domain"/>
    <property type="match status" value="1"/>
</dbReference>
<evidence type="ECO:0000256" key="8">
    <source>
        <dbReference type="SAM" id="MobiDB-lite"/>
    </source>
</evidence>
<feature type="compositionally biased region" description="Polar residues" evidence="8">
    <location>
        <begin position="161"/>
        <end position="175"/>
    </location>
</feature>
<keyword evidence="2" id="KW-0862">Zinc</keyword>
<gene>
    <name evidence="10" type="ORF">L210DRAFT_853759</name>
</gene>
<dbReference type="SMART" id="SM00066">
    <property type="entry name" value="GAL4"/>
    <property type="match status" value="1"/>
</dbReference>
<evidence type="ECO:0000256" key="7">
    <source>
        <dbReference type="ARBA" id="ARBA00040903"/>
    </source>
</evidence>
<feature type="region of interest" description="Disordered" evidence="8">
    <location>
        <begin position="1"/>
        <end position="25"/>
    </location>
</feature>
<sequence length="175" mass="19001">MANDHPKNTGPVAQEHPYPPAIPPYAQPLGAAYPPGYPVYYAQPPDSSHGENTSGAPPGPQYMIPFPAGPGMMYPYPPPPPGQGFPQYPQSTPAAANGQRAKRKQVKMACTNCANACKRCDESRPCERCIKYGIQDACVDGIRKERQKGIKRGPYKRKSRTTGTNTETSFVGTYT</sequence>
<keyword evidence="4" id="KW-0238">DNA-binding</keyword>
<reference evidence="10" key="2">
    <citation type="journal article" date="2020" name="Nat. Commun.">
        <title>Large-scale genome sequencing of mycorrhizal fungi provides insights into the early evolution of symbiotic traits.</title>
        <authorList>
            <person name="Miyauchi S."/>
            <person name="Kiss E."/>
            <person name="Kuo A."/>
            <person name="Drula E."/>
            <person name="Kohler A."/>
            <person name="Sanchez-Garcia M."/>
            <person name="Morin E."/>
            <person name="Andreopoulos B."/>
            <person name="Barry K.W."/>
            <person name="Bonito G."/>
            <person name="Buee M."/>
            <person name="Carver A."/>
            <person name="Chen C."/>
            <person name="Cichocki N."/>
            <person name="Clum A."/>
            <person name="Culley D."/>
            <person name="Crous P.W."/>
            <person name="Fauchery L."/>
            <person name="Girlanda M."/>
            <person name="Hayes R.D."/>
            <person name="Keri Z."/>
            <person name="LaButti K."/>
            <person name="Lipzen A."/>
            <person name="Lombard V."/>
            <person name="Magnuson J."/>
            <person name="Maillard F."/>
            <person name="Murat C."/>
            <person name="Nolan M."/>
            <person name="Ohm R.A."/>
            <person name="Pangilinan J."/>
            <person name="Pereira M.F."/>
            <person name="Perotto S."/>
            <person name="Peter M."/>
            <person name="Pfister S."/>
            <person name="Riley R."/>
            <person name="Sitrit Y."/>
            <person name="Stielow J.B."/>
            <person name="Szollosi G."/>
            <person name="Zifcakova L."/>
            <person name="Stursova M."/>
            <person name="Spatafora J.W."/>
            <person name="Tedersoo L."/>
            <person name="Vaario L.M."/>
            <person name="Yamada A."/>
            <person name="Yan M."/>
            <person name="Wang P."/>
            <person name="Xu J."/>
            <person name="Bruns T."/>
            <person name="Baldrian P."/>
            <person name="Vilgalys R."/>
            <person name="Dunand C."/>
            <person name="Henrissat B."/>
            <person name="Grigoriev I.V."/>
            <person name="Hibbett D."/>
            <person name="Nagy L.G."/>
            <person name="Martin F.M."/>
        </authorList>
    </citation>
    <scope>NUCLEOTIDE SEQUENCE</scope>
    <source>
        <strain evidence="10">BED1</strain>
    </source>
</reference>
<dbReference type="SUPFAM" id="SSF57701">
    <property type="entry name" value="Zn2/Cys6 DNA-binding domain"/>
    <property type="match status" value="1"/>
</dbReference>